<protein>
    <submittedName>
        <fullName evidence="1">Uncharacterized protein</fullName>
    </submittedName>
</protein>
<gene>
    <name evidence="1" type="ORF">HPB49_008389</name>
</gene>
<evidence type="ECO:0000313" key="2">
    <source>
        <dbReference type="Proteomes" id="UP000821865"/>
    </source>
</evidence>
<evidence type="ECO:0000313" key="1">
    <source>
        <dbReference type="EMBL" id="KAH7965486.1"/>
    </source>
</evidence>
<name>A0ACB8DBT1_DERSI</name>
<comment type="caution">
    <text evidence="1">The sequence shown here is derived from an EMBL/GenBank/DDBJ whole genome shotgun (WGS) entry which is preliminary data.</text>
</comment>
<proteinExistence type="predicted"/>
<sequence length="119" mass="13370">MSLPQTWNLFRHLIDSTQSKTHQKQIMTKLIDASEASPQKLLQTLRGLHFPAYPPGDHPLYRLLQRPPPQNHQRGKTPGPDGVHNKALRNLDSPSITALTDYFNECWVRGALPTPSKGG</sequence>
<reference evidence="1" key="1">
    <citation type="submission" date="2020-05" db="EMBL/GenBank/DDBJ databases">
        <title>Large-scale comparative analyses of tick genomes elucidate their genetic diversity and vector capacities.</title>
        <authorList>
            <person name="Jia N."/>
            <person name="Wang J."/>
            <person name="Shi W."/>
            <person name="Du L."/>
            <person name="Sun Y."/>
            <person name="Zhan W."/>
            <person name="Jiang J."/>
            <person name="Wang Q."/>
            <person name="Zhang B."/>
            <person name="Ji P."/>
            <person name="Sakyi L.B."/>
            <person name="Cui X."/>
            <person name="Yuan T."/>
            <person name="Jiang B."/>
            <person name="Yang W."/>
            <person name="Lam T.T.-Y."/>
            <person name="Chang Q."/>
            <person name="Ding S."/>
            <person name="Wang X."/>
            <person name="Zhu J."/>
            <person name="Ruan X."/>
            <person name="Zhao L."/>
            <person name="Wei J."/>
            <person name="Que T."/>
            <person name="Du C."/>
            <person name="Cheng J."/>
            <person name="Dai P."/>
            <person name="Han X."/>
            <person name="Huang E."/>
            <person name="Gao Y."/>
            <person name="Liu J."/>
            <person name="Shao H."/>
            <person name="Ye R."/>
            <person name="Li L."/>
            <person name="Wei W."/>
            <person name="Wang X."/>
            <person name="Wang C."/>
            <person name="Yang T."/>
            <person name="Huo Q."/>
            <person name="Li W."/>
            <person name="Guo W."/>
            <person name="Chen H."/>
            <person name="Zhou L."/>
            <person name="Ni X."/>
            <person name="Tian J."/>
            <person name="Zhou Y."/>
            <person name="Sheng Y."/>
            <person name="Liu T."/>
            <person name="Pan Y."/>
            <person name="Xia L."/>
            <person name="Li J."/>
            <person name="Zhao F."/>
            <person name="Cao W."/>
        </authorList>
    </citation>
    <scope>NUCLEOTIDE SEQUENCE</scope>
    <source>
        <strain evidence="1">Dsil-2018</strain>
    </source>
</reference>
<organism evidence="1 2">
    <name type="scientific">Dermacentor silvarum</name>
    <name type="common">Tick</name>
    <dbReference type="NCBI Taxonomy" id="543639"/>
    <lineage>
        <taxon>Eukaryota</taxon>
        <taxon>Metazoa</taxon>
        <taxon>Ecdysozoa</taxon>
        <taxon>Arthropoda</taxon>
        <taxon>Chelicerata</taxon>
        <taxon>Arachnida</taxon>
        <taxon>Acari</taxon>
        <taxon>Parasitiformes</taxon>
        <taxon>Ixodida</taxon>
        <taxon>Ixodoidea</taxon>
        <taxon>Ixodidae</taxon>
        <taxon>Rhipicephalinae</taxon>
        <taxon>Dermacentor</taxon>
    </lineage>
</organism>
<dbReference type="EMBL" id="CM023471">
    <property type="protein sequence ID" value="KAH7965486.1"/>
    <property type="molecule type" value="Genomic_DNA"/>
</dbReference>
<dbReference type="Proteomes" id="UP000821865">
    <property type="component" value="Chromosome 2"/>
</dbReference>
<accession>A0ACB8DBT1</accession>
<keyword evidence="2" id="KW-1185">Reference proteome</keyword>